<dbReference type="PANTHER" id="PTHR22959:SF0">
    <property type="entry name" value="PARTNER OF Y14 AND MAGO"/>
    <property type="match status" value="1"/>
</dbReference>
<dbReference type="GO" id="GO:0035145">
    <property type="term" value="C:exon-exon junction complex"/>
    <property type="evidence" value="ECO:0007669"/>
    <property type="project" value="TreeGrafter"/>
</dbReference>
<dbReference type="AlphaFoldDB" id="A0A9N9SZ85"/>
<evidence type="ECO:0000259" key="4">
    <source>
        <dbReference type="SMART" id="SM01273"/>
    </source>
</evidence>
<organism evidence="5 6">
    <name type="scientific">Diabrotica balteata</name>
    <name type="common">Banded cucumber beetle</name>
    <dbReference type="NCBI Taxonomy" id="107213"/>
    <lineage>
        <taxon>Eukaryota</taxon>
        <taxon>Metazoa</taxon>
        <taxon>Ecdysozoa</taxon>
        <taxon>Arthropoda</taxon>
        <taxon>Hexapoda</taxon>
        <taxon>Insecta</taxon>
        <taxon>Pterygota</taxon>
        <taxon>Neoptera</taxon>
        <taxon>Endopterygota</taxon>
        <taxon>Coleoptera</taxon>
        <taxon>Polyphaga</taxon>
        <taxon>Cucujiformia</taxon>
        <taxon>Chrysomeloidea</taxon>
        <taxon>Chrysomelidae</taxon>
        <taxon>Galerucinae</taxon>
        <taxon>Diabroticina</taxon>
        <taxon>Diabroticites</taxon>
        <taxon>Diabrotica</taxon>
    </lineage>
</organism>
<sequence length="192" mass="21840">MSVANNNVVTENGEQYIPATQRPDGTWRKARRVKEGYVPQEEVPLYESKGKQILNRKNEPVVLASGQVAKKATIPGLYIVEDEVEKKKKPKKKTQEVEKLIGNIKISEPPKQKSAKPARKDPKPAQDSNAQEANTDPQKKLKNLKKRLREVELLEEKINNGTLAKPEPEQLVKVKRKNDLIVLIHELEKMLQ</sequence>
<feature type="region of interest" description="Disordered" evidence="3">
    <location>
        <begin position="82"/>
        <end position="144"/>
    </location>
</feature>
<feature type="region of interest" description="Disordered" evidence="3">
    <location>
        <begin position="1"/>
        <end position="23"/>
    </location>
</feature>
<feature type="compositionally biased region" description="Polar residues" evidence="3">
    <location>
        <begin position="126"/>
        <end position="136"/>
    </location>
</feature>
<name>A0A9N9SZ85_DIABA</name>
<evidence type="ECO:0000256" key="2">
    <source>
        <dbReference type="ARBA" id="ARBA00018898"/>
    </source>
</evidence>
<dbReference type="OrthoDB" id="21625at2759"/>
<dbReference type="SUPFAM" id="SSF101931">
    <property type="entry name" value="Pym (Within the bgcn gene intron protein, WIBG), N-terminal domain"/>
    <property type="match status" value="1"/>
</dbReference>
<dbReference type="Pfam" id="PF09282">
    <property type="entry name" value="Mago-bind"/>
    <property type="match status" value="1"/>
</dbReference>
<dbReference type="PANTHER" id="PTHR22959">
    <property type="entry name" value="PYM PROTEIN"/>
    <property type="match status" value="1"/>
</dbReference>
<evidence type="ECO:0000313" key="6">
    <source>
        <dbReference type="Proteomes" id="UP001153709"/>
    </source>
</evidence>
<dbReference type="InterPro" id="IPR039333">
    <property type="entry name" value="PYM1"/>
</dbReference>
<dbReference type="EMBL" id="OU898278">
    <property type="protein sequence ID" value="CAG9832372.1"/>
    <property type="molecule type" value="Genomic_DNA"/>
</dbReference>
<dbReference type="SMART" id="SM01273">
    <property type="entry name" value="Mago-bind"/>
    <property type="match status" value="1"/>
</dbReference>
<keyword evidence="6" id="KW-1185">Reference proteome</keyword>
<gene>
    <name evidence="5" type="ORF">DIABBA_LOCUS5873</name>
</gene>
<evidence type="ECO:0000256" key="3">
    <source>
        <dbReference type="SAM" id="MobiDB-lite"/>
    </source>
</evidence>
<comment type="similarity">
    <text evidence="1">Belongs to the pym family.</text>
</comment>
<dbReference type="GO" id="GO:1903259">
    <property type="term" value="P:exon-exon junction complex disassembly"/>
    <property type="evidence" value="ECO:0007669"/>
    <property type="project" value="InterPro"/>
</dbReference>
<evidence type="ECO:0000256" key="1">
    <source>
        <dbReference type="ARBA" id="ARBA00009394"/>
    </source>
</evidence>
<proteinExistence type="inferred from homology"/>
<dbReference type="InterPro" id="IPR015362">
    <property type="entry name" value="WIBG_mago-bd"/>
</dbReference>
<feature type="domain" description="WIBG Mago-binding" evidence="4">
    <location>
        <begin position="13"/>
        <end position="39"/>
    </location>
</feature>
<dbReference type="GO" id="GO:0003723">
    <property type="term" value="F:RNA binding"/>
    <property type="evidence" value="ECO:0007669"/>
    <property type="project" value="TreeGrafter"/>
</dbReference>
<dbReference type="Proteomes" id="UP001153709">
    <property type="component" value="Chromosome 3"/>
</dbReference>
<dbReference type="InterPro" id="IPR036348">
    <property type="entry name" value="WIBG_N_sf"/>
</dbReference>
<reference evidence="5" key="1">
    <citation type="submission" date="2022-01" db="EMBL/GenBank/DDBJ databases">
        <authorList>
            <person name="King R."/>
        </authorList>
    </citation>
    <scope>NUCLEOTIDE SEQUENCE</scope>
</reference>
<dbReference type="GO" id="GO:0005737">
    <property type="term" value="C:cytoplasm"/>
    <property type="evidence" value="ECO:0007669"/>
    <property type="project" value="TreeGrafter"/>
</dbReference>
<protein>
    <recommendedName>
        <fullName evidence="2">Partner of Y14 and mago</fullName>
    </recommendedName>
</protein>
<evidence type="ECO:0000313" key="5">
    <source>
        <dbReference type="EMBL" id="CAG9832372.1"/>
    </source>
</evidence>
<feature type="compositionally biased region" description="Polar residues" evidence="3">
    <location>
        <begin position="1"/>
        <end position="13"/>
    </location>
</feature>
<accession>A0A9N9SZ85</accession>